<dbReference type="RefSeq" id="WP_126605265.1">
    <property type="nucleotide sequence ID" value="NZ_AP018795.1"/>
</dbReference>
<dbReference type="CDD" id="cd06529">
    <property type="entry name" value="S24_LexA-like"/>
    <property type="match status" value="1"/>
</dbReference>
<dbReference type="AlphaFoldDB" id="A0A2Z6IKG3"/>
<dbReference type="SUPFAM" id="SSF51306">
    <property type="entry name" value="LexA/Signal peptidase"/>
    <property type="match status" value="1"/>
</dbReference>
<gene>
    <name evidence="4" type="ORF">AFERRID_23760</name>
</gene>
<evidence type="ECO:0000313" key="4">
    <source>
        <dbReference type="EMBL" id="BBF66158.1"/>
    </source>
</evidence>
<dbReference type="KEGG" id="afj:AFERRID_23760"/>
<protein>
    <submittedName>
        <fullName evidence="4">HTH-type transcriptional regulator PrtR</fullName>
    </submittedName>
</protein>
<evidence type="ECO:0000256" key="2">
    <source>
        <dbReference type="ARBA" id="ARBA00023125"/>
    </source>
</evidence>
<dbReference type="GO" id="GO:0003677">
    <property type="term" value="F:DNA binding"/>
    <property type="evidence" value="ECO:0007669"/>
    <property type="project" value="UniProtKB-KW"/>
</dbReference>
<dbReference type="InterPro" id="IPR039418">
    <property type="entry name" value="LexA-like"/>
</dbReference>
<sequence length="254" mass="28460">MKNQKPTGSTIAIAMLESDRQRRGLSKRRYALDVLQLKDAQNYQHWEERGVPRKELVRLSNILGVPAETLDAIGGQGIHSQSEKAGVTESMDVSAWYPGEEPVPDGYAAIEAVMLEVGAGNRLVVTEAPEKKLRLYDADFFVSRRCVPNACKAYRVRGESMSPFIFDNDWIVVDTRRRVPPGPGVTDPRLCTFVLRVDAEVMVKMVHRLPDGSLRVSSINQDPIYAPFSVPENRMDSVEIWGGYLERSGGRPMR</sequence>
<reference evidence="4 5" key="1">
    <citation type="journal article" date="2018" name="Microbiol. Resour. Announc.">
        <title>Complete Genome Sequence of Acidithiobacillus ferridurans JCM 18981.</title>
        <authorList>
            <person name="Miyauchi T."/>
            <person name="Kouzuma A."/>
            <person name="Abe T."/>
            <person name="Watanabe K."/>
        </authorList>
    </citation>
    <scope>NUCLEOTIDE SEQUENCE [LARGE SCALE GENOMIC DNA]</scope>
    <source>
        <strain evidence="5">ATCC 33020 / DSM 29468 / JCM 18981 / 11Fe</strain>
    </source>
</reference>
<accession>A0A2Z6IKG3</accession>
<dbReference type="InterPro" id="IPR015927">
    <property type="entry name" value="Peptidase_S24_S26A/B/C"/>
</dbReference>
<evidence type="ECO:0000256" key="3">
    <source>
        <dbReference type="ARBA" id="ARBA00023163"/>
    </source>
</evidence>
<proteinExistence type="predicted"/>
<evidence type="ECO:0000313" key="5">
    <source>
        <dbReference type="Proteomes" id="UP000280188"/>
    </source>
</evidence>
<name>A0A2Z6IKG3_ACIFI</name>
<dbReference type="Pfam" id="PF00717">
    <property type="entry name" value="Peptidase_S24"/>
    <property type="match status" value="1"/>
</dbReference>
<dbReference type="PANTHER" id="PTHR40661:SF3">
    <property type="entry name" value="FELS-1 PROPHAGE TRANSCRIPTIONAL REGULATOR"/>
    <property type="match status" value="1"/>
</dbReference>
<dbReference type="InterPro" id="IPR036286">
    <property type="entry name" value="LexA/Signal_pep-like_sf"/>
</dbReference>
<dbReference type="PANTHER" id="PTHR40661">
    <property type="match status" value="1"/>
</dbReference>
<dbReference type="Proteomes" id="UP000280188">
    <property type="component" value="Chromosome"/>
</dbReference>
<keyword evidence="3" id="KW-0804">Transcription</keyword>
<dbReference type="EMBL" id="AP018795">
    <property type="protein sequence ID" value="BBF66158.1"/>
    <property type="molecule type" value="Genomic_DNA"/>
</dbReference>
<dbReference type="Gene3D" id="2.10.109.10">
    <property type="entry name" value="Umud Fragment, subunit A"/>
    <property type="match status" value="1"/>
</dbReference>
<keyword evidence="1" id="KW-0805">Transcription regulation</keyword>
<keyword evidence="2" id="KW-0238">DNA-binding</keyword>
<organism evidence="4 5">
    <name type="scientific">Acidithiobacillus ferridurans</name>
    <dbReference type="NCBI Taxonomy" id="1232575"/>
    <lineage>
        <taxon>Bacteria</taxon>
        <taxon>Pseudomonadati</taxon>
        <taxon>Pseudomonadota</taxon>
        <taxon>Acidithiobacillia</taxon>
        <taxon>Acidithiobacillales</taxon>
        <taxon>Acidithiobacillaceae</taxon>
        <taxon>Acidithiobacillus</taxon>
    </lineage>
</organism>
<keyword evidence="5" id="KW-1185">Reference proteome</keyword>
<evidence type="ECO:0000256" key="1">
    <source>
        <dbReference type="ARBA" id="ARBA00023015"/>
    </source>
</evidence>